<organism evidence="2 3">
    <name type="scientific">Microterricola gilva</name>
    <dbReference type="NCBI Taxonomy" id="393267"/>
    <lineage>
        <taxon>Bacteria</taxon>
        <taxon>Bacillati</taxon>
        <taxon>Actinomycetota</taxon>
        <taxon>Actinomycetes</taxon>
        <taxon>Micrococcales</taxon>
        <taxon>Microbacteriaceae</taxon>
        <taxon>Microterricola</taxon>
    </lineage>
</organism>
<keyword evidence="1" id="KW-0472">Membrane</keyword>
<feature type="transmembrane region" description="Helical" evidence="1">
    <location>
        <begin position="38"/>
        <end position="61"/>
    </location>
</feature>
<keyword evidence="1" id="KW-1133">Transmembrane helix</keyword>
<keyword evidence="1" id="KW-0812">Transmembrane</keyword>
<feature type="transmembrane region" description="Helical" evidence="1">
    <location>
        <begin position="73"/>
        <end position="93"/>
    </location>
</feature>
<proteinExistence type="predicted"/>
<feature type="transmembrane region" description="Helical" evidence="1">
    <location>
        <begin position="124"/>
        <end position="145"/>
    </location>
</feature>
<reference evidence="2 3" key="1">
    <citation type="submission" date="2019-02" db="EMBL/GenBank/DDBJ databases">
        <title>Sequencing the genomes of 1000 actinobacteria strains.</title>
        <authorList>
            <person name="Klenk H.-P."/>
        </authorList>
    </citation>
    <scope>NUCLEOTIDE SEQUENCE [LARGE SCALE GENOMIC DNA]</scope>
    <source>
        <strain evidence="2 3">DSM 18319</strain>
    </source>
</reference>
<dbReference type="EMBL" id="SHLC01000001">
    <property type="protein sequence ID" value="RZU66201.1"/>
    <property type="molecule type" value="Genomic_DNA"/>
</dbReference>
<evidence type="ECO:0000256" key="1">
    <source>
        <dbReference type="SAM" id="Phobius"/>
    </source>
</evidence>
<dbReference type="AlphaFoldDB" id="A0A4Q8APU1"/>
<name>A0A4Q8APU1_9MICO</name>
<comment type="caution">
    <text evidence="2">The sequence shown here is derived from an EMBL/GenBank/DDBJ whole genome shotgun (WGS) entry which is preliminary data.</text>
</comment>
<evidence type="ECO:0000313" key="2">
    <source>
        <dbReference type="EMBL" id="RZU66201.1"/>
    </source>
</evidence>
<dbReference type="Proteomes" id="UP000291483">
    <property type="component" value="Unassembled WGS sequence"/>
</dbReference>
<protein>
    <submittedName>
        <fullName evidence="2">Uncharacterized protein</fullName>
    </submittedName>
</protein>
<accession>A0A4Q8APU1</accession>
<gene>
    <name evidence="2" type="ORF">EV379_2552</name>
</gene>
<keyword evidence="3" id="KW-1185">Reference proteome</keyword>
<sequence length="227" mass="21901">MGRFMMQFTRSWPALAALGAALLYGAVGAGAIGAAGAAALAIPLGVLWLAVAAGQAAFGLLALRTGSMPAPAFALALFLLPTLLWAALLLAGLGADAPHTHAEAAIGAAATTALRAPGAAPLPFLPLLIASVLALGAVAQSASTLRRLPGSGRSANHVAASTAHADTAGGRFTLGLVVGSLAVSALVTPGLAATDAGRLAVPHGTHAIGQAVTVAAPLSPAVTAGTR</sequence>
<evidence type="ECO:0000313" key="3">
    <source>
        <dbReference type="Proteomes" id="UP000291483"/>
    </source>
</evidence>